<dbReference type="InterPro" id="IPR055482">
    <property type="entry name" value="DUF7054"/>
</dbReference>
<dbReference type="Proteomes" id="UP001318860">
    <property type="component" value="Unassembled WGS sequence"/>
</dbReference>
<name>A0ABR0VU87_REHGL</name>
<dbReference type="InterPro" id="IPR040358">
    <property type="entry name" value="At4g22758-like"/>
</dbReference>
<proteinExistence type="predicted"/>
<dbReference type="EMBL" id="JABTTQ020000822">
    <property type="protein sequence ID" value="KAK6137669.1"/>
    <property type="molecule type" value="Genomic_DNA"/>
</dbReference>
<evidence type="ECO:0000256" key="1">
    <source>
        <dbReference type="SAM" id="MobiDB-lite"/>
    </source>
</evidence>
<comment type="caution">
    <text evidence="3">The sequence shown here is derived from an EMBL/GenBank/DDBJ whole genome shotgun (WGS) entry which is preliminary data.</text>
</comment>
<keyword evidence="4" id="KW-1185">Reference proteome</keyword>
<feature type="domain" description="DUF7054" evidence="2">
    <location>
        <begin position="40"/>
        <end position="123"/>
    </location>
</feature>
<protein>
    <recommendedName>
        <fullName evidence="2">DUF7054 domain-containing protein</fullName>
    </recommendedName>
</protein>
<evidence type="ECO:0000259" key="2">
    <source>
        <dbReference type="Pfam" id="PF23156"/>
    </source>
</evidence>
<evidence type="ECO:0000313" key="4">
    <source>
        <dbReference type="Proteomes" id="UP001318860"/>
    </source>
</evidence>
<dbReference type="Pfam" id="PF23156">
    <property type="entry name" value="DUF7054"/>
    <property type="match status" value="1"/>
</dbReference>
<sequence length="173" mass="19627">MEFLSPPRRQNDGERGAPSASGLNGGGDGRGGGGENRRQLTKVLFKVNIQNSLGPVQVVMQPENTVSELMKAAIAIYVAEKRRPLLGSSNPVCYELHYSQFSLESLKPEEKLMDLGSRNFFLCPKITAAKFMYLQRQHLVDVTEIFNLLNWEKKQRLFKLGYIVLLLFMCLFW</sequence>
<dbReference type="PANTHER" id="PTHR33270:SF7">
    <property type="entry name" value="SNRNP25 UBIQUITIN-LIKE DOMAIN-CONTAINING PROTEIN"/>
    <property type="match status" value="1"/>
</dbReference>
<dbReference type="PANTHER" id="PTHR33270">
    <property type="entry name" value="BNAC05G50380D PROTEIN"/>
    <property type="match status" value="1"/>
</dbReference>
<feature type="compositionally biased region" description="Gly residues" evidence="1">
    <location>
        <begin position="23"/>
        <end position="34"/>
    </location>
</feature>
<organism evidence="3 4">
    <name type="scientific">Rehmannia glutinosa</name>
    <name type="common">Chinese foxglove</name>
    <dbReference type="NCBI Taxonomy" id="99300"/>
    <lineage>
        <taxon>Eukaryota</taxon>
        <taxon>Viridiplantae</taxon>
        <taxon>Streptophyta</taxon>
        <taxon>Embryophyta</taxon>
        <taxon>Tracheophyta</taxon>
        <taxon>Spermatophyta</taxon>
        <taxon>Magnoliopsida</taxon>
        <taxon>eudicotyledons</taxon>
        <taxon>Gunneridae</taxon>
        <taxon>Pentapetalae</taxon>
        <taxon>asterids</taxon>
        <taxon>lamiids</taxon>
        <taxon>Lamiales</taxon>
        <taxon>Orobanchaceae</taxon>
        <taxon>Rehmannieae</taxon>
        <taxon>Rehmannia</taxon>
    </lineage>
</organism>
<gene>
    <name evidence="3" type="ORF">DH2020_028595</name>
</gene>
<reference evidence="3 4" key="1">
    <citation type="journal article" date="2021" name="Comput. Struct. Biotechnol. J.">
        <title>De novo genome assembly of the potent medicinal plant Rehmannia glutinosa using nanopore technology.</title>
        <authorList>
            <person name="Ma L."/>
            <person name="Dong C."/>
            <person name="Song C."/>
            <person name="Wang X."/>
            <person name="Zheng X."/>
            <person name="Niu Y."/>
            <person name="Chen S."/>
            <person name="Feng W."/>
        </authorList>
    </citation>
    <scope>NUCLEOTIDE SEQUENCE [LARGE SCALE GENOMIC DNA]</scope>
    <source>
        <strain evidence="3">DH-2019</strain>
    </source>
</reference>
<feature type="region of interest" description="Disordered" evidence="1">
    <location>
        <begin position="1"/>
        <end position="35"/>
    </location>
</feature>
<dbReference type="InterPro" id="IPR003377">
    <property type="entry name" value="Cornichon"/>
</dbReference>
<accession>A0ABR0VU87</accession>
<evidence type="ECO:0000313" key="3">
    <source>
        <dbReference type="EMBL" id="KAK6137669.1"/>
    </source>
</evidence>
<dbReference type="Pfam" id="PF03311">
    <property type="entry name" value="Cornichon"/>
    <property type="match status" value="1"/>
</dbReference>